<sequence>MKSSSPALRISVGLVLLTISFLLLAELFGLTPNPAIAILDARKKVCESLAVQLSVAATHGDIEAIRETVRALVERNADVLSASLRSLEKEKPLAVSGEHERYWERAADTEISTPTQAIVPIFRGEERWGSVEVRFAPLYPTTLFGIELTPLAKLVGFVALVAFGGFLVFMRRTLRHLDPSALVPARVKFALDALAEGVVLMDKQGRVMLANKAYLKNTGRDEQAIQGTLISEWPWLRADNEQVPQELPWMRALRKGHRQTGINLILEDATGEQRTFVVNASPVEAKAGEVRGVLATFDDVTELENKNLQLEKTLNQLQRSRNELRLKNQQLEILATQDSLTGCLNRRAFFKHIDHAIAQARRTGTPIACIMVDIDHFKRVNDTWGHATGDKVIKHFSALLGNGLRDADAIGRYGGEEFCLLLWDNTMQQALHTAERLRAMVEASPAKPPVTGSFGVSCLNAMTTDTAMLINQADKALYTAKQSGRNKVNAARTQLKRLYS</sequence>
<dbReference type="GO" id="GO:0052621">
    <property type="term" value="F:diguanylate cyclase activity"/>
    <property type="evidence" value="ECO:0007669"/>
    <property type="project" value="TreeGrafter"/>
</dbReference>
<dbReference type="CDD" id="cd01949">
    <property type="entry name" value="GGDEF"/>
    <property type="match status" value="1"/>
</dbReference>
<dbReference type="FunFam" id="3.30.70.270:FF:000001">
    <property type="entry name" value="Diguanylate cyclase domain protein"/>
    <property type="match status" value="1"/>
</dbReference>
<dbReference type="PROSITE" id="PS50113">
    <property type="entry name" value="PAC"/>
    <property type="match status" value="1"/>
</dbReference>
<dbReference type="CDD" id="cd00130">
    <property type="entry name" value="PAS"/>
    <property type="match status" value="1"/>
</dbReference>
<keyword evidence="1" id="KW-0175">Coiled coil</keyword>
<evidence type="ECO:0000259" key="4">
    <source>
        <dbReference type="PROSITE" id="PS50113"/>
    </source>
</evidence>
<dbReference type="GO" id="GO:0043709">
    <property type="term" value="P:cell adhesion involved in single-species biofilm formation"/>
    <property type="evidence" value="ECO:0007669"/>
    <property type="project" value="TreeGrafter"/>
</dbReference>
<dbReference type="Gene3D" id="3.30.450.20">
    <property type="entry name" value="PAS domain"/>
    <property type="match status" value="1"/>
</dbReference>
<gene>
    <name evidence="6" type="ORF">MNBD_GAMMA13-58</name>
</gene>
<dbReference type="InterPro" id="IPR013656">
    <property type="entry name" value="PAS_4"/>
</dbReference>
<feature type="coiled-coil region" evidence="1">
    <location>
        <begin position="300"/>
        <end position="337"/>
    </location>
</feature>
<dbReference type="PANTHER" id="PTHR45138">
    <property type="entry name" value="REGULATORY COMPONENTS OF SENSORY TRANSDUCTION SYSTEM"/>
    <property type="match status" value="1"/>
</dbReference>
<dbReference type="AlphaFoldDB" id="A0A3B0YM55"/>
<feature type="transmembrane region" description="Helical" evidence="2">
    <location>
        <begin position="151"/>
        <end position="170"/>
    </location>
</feature>
<dbReference type="SUPFAM" id="SSF55073">
    <property type="entry name" value="Nucleotide cyclase"/>
    <property type="match status" value="1"/>
</dbReference>
<evidence type="ECO:0000259" key="3">
    <source>
        <dbReference type="PROSITE" id="PS50112"/>
    </source>
</evidence>
<proteinExistence type="predicted"/>
<dbReference type="NCBIfam" id="TIGR00254">
    <property type="entry name" value="GGDEF"/>
    <property type="match status" value="1"/>
</dbReference>
<feature type="domain" description="PAC" evidence="4">
    <location>
        <begin position="258"/>
        <end position="312"/>
    </location>
</feature>
<keyword evidence="2" id="KW-1133">Transmembrane helix</keyword>
<dbReference type="PROSITE" id="PS50112">
    <property type="entry name" value="PAS"/>
    <property type="match status" value="1"/>
</dbReference>
<dbReference type="Pfam" id="PF00990">
    <property type="entry name" value="GGDEF"/>
    <property type="match status" value="1"/>
</dbReference>
<dbReference type="InterPro" id="IPR000014">
    <property type="entry name" value="PAS"/>
</dbReference>
<dbReference type="GO" id="GO:0005886">
    <property type="term" value="C:plasma membrane"/>
    <property type="evidence" value="ECO:0007669"/>
    <property type="project" value="TreeGrafter"/>
</dbReference>
<dbReference type="PROSITE" id="PS50887">
    <property type="entry name" value="GGDEF"/>
    <property type="match status" value="1"/>
</dbReference>
<dbReference type="Gene3D" id="3.30.70.270">
    <property type="match status" value="1"/>
</dbReference>
<dbReference type="SMART" id="SM00267">
    <property type="entry name" value="GGDEF"/>
    <property type="match status" value="1"/>
</dbReference>
<keyword evidence="2" id="KW-0812">Transmembrane</keyword>
<dbReference type="GO" id="GO:1902201">
    <property type="term" value="P:negative regulation of bacterial-type flagellum-dependent cell motility"/>
    <property type="evidence" value="ECO:0007669"/>
    <property type="project" value="TreeGrafter"/>
</dbReference>
<reference evidence="6" key="1">
    <citation type="submission" date="2018-06" db="EMBL/GenBank/DDBJ databases">
        <authorList>
            <person name="Zhirakovskaya E."/>
        </authorList>
    </citation>
    <scope>NUCLEOTIDE SEQUENCE</scope>
</reference>
<accession>A0A3B0YM55</accession>
<dbReference type="SUPFAM" id="SSF55785">
    <property type="entry name" value="PYP-like sensor domain (PAS domain)"/>
    <property type="match status" value="1"/>
</dbReference>
<protein>
    <submittedName>
        <fullName evidence="6">Uncharacterized protein</fullName>
    </submittedName>
</protein>
<dbReference type="InterPro" id="IPR035965">
    <property type="entry name" value="PAS-like_dom_sf"/>
</dbReference>
<dbReference type="NCBIfam" id="TIGR00229">
    <property type="entry name" value="sensory_box"/>
    <property type="match status" value="1"/>
</dbReference>
<dbReference type="InterPro" id="IPR043128">
    <property type="entry name" value="Rev_trsase/Diguanyl_cyclase"/>
</dbReference>
<dbReference type="InterPro" id="IPR029787">
    <property type="entry name" value="Nucleotide_cyclase"/>
</dbReference>
<evidence type="ECO:0000313" key="6">
    <source>
        <dbReference type="EMBL" id="VAW76352.1"/>
    </source>
</evidence>
<dbReference type="EMBL" id="UOFK01000093">
    <property type="protein sequence ID" value="VAW76352.1"/>
    <property type="molecule type" value="Genomic_DNA"/>
</dbReference>
<dbReference type="Pfam" id="PF08448">
    <property type="entry name" value="PAS_4"/>
    <property type="match status" value="1"/>
</dbReference>
<dbReference type="InterPro" id="IPR000700">
    <property type="entry name" value="PAS-assoc_C"/>
</dbReference>
<feature type="domain" description="GGDEF" evidence="5">
    <location>
        <begin position="365"/>
        <end position="493"/>
    </location>
</feature>
<keyword evidence="2" id="KW-0472">Membrane</keyword>
<organism evidence="6">
    <name type="scientific">hydrothermal vent metagenome</name>
    <dbReference type="NCBI Taxonomy" id="652676"/>
    <lineage>
        <taxon>unclassified sequences</taxon>
        <taxon>metagenomes</taxon>
        <taxon>ecological metagenomes</taxon>
    </lineage>
</organism>
<evidence type="ECO:0000256" key="2">
    <source>
        <dbReference type="SAM" id="Phobius"/>
    </source>
</evidence>
<evidence type="ECO:0000259" key="5">
    <source>
        <dbReference type="PROSITE" id="PS50887"/>
    </source>
</evidence>
<name>A0A3B0YM55_9ZZZZ</name>
<dbReference type="InterPro" id="IPR050469">
    <property type="entry name" value="Diguanylate_Cyclase"/>
</dbReference>
<dbReference type="PANTHER" id="PTHR45138:SF9">
    <property type="entry name" value="DIGUANYLATE CYCLASE DGCM-RELATED"/>
    <property type="match status" value="1"/>
</dbReference>
<dbReference type="InterPro" id="IPR000160">
    <property type="entry name" value="GGDEF_dom"/>
</dbReference>
<feature type="domain" description="PAS" evidence="3">
    <location>
        <begin position="183"/>
        <end position="227"/>
    </location>
</feature>
<evidence type="ECO:0000256" key="1">
    <source>
        <dbReference type="SAM" id="Coils"/>
    </source>
</evidence>